<sequence>MSERVFVTGATGNIGKKVVEELAKNNVQTTVYARDVEKASKLFPNGSNLTFVQGDYDTIDAFSKAIVGHTRLFLLVTDLPRMTDIKVKFATIAYEAGVKQIVDISTNMVALAWRYNFASAAQGPAEEALINIPKRGAYVALRPTAFMSNHVVYDKSTIQQGFLQGVVAPDYKQEWISTNDIALASANILQDSVEKHGDAVYEMIGDSVSPSERAAIFSKALGREITYNQVRPLERYKILTEYVKVPHYIAYAICSRDPQKDVTIEIEILLGREPETLEQWLNGNTDRFQ</sequence>
<dbReference type="Pfam" id="PF05368">
    <property type="entry name" value="NmrA"/>
    <property type="match status" value="1"/>
</dbReference>
<evidence type="ECO:0000313" key="3">
    <source>
        <dbReference type="Proteomes" id="UP000654370"/>
    </source>
</evidence>
<reference evidence="2" key="1">
    <citation type="submission" date="2020-12" db="EMBL/GenBank/DDBJ databases">
        <title>Metabolic potential, ecology and presence of endohyphal bacteria is reflected in genomic diversity of Mucoromycotina.</title>
        <authorList>
            <person name="Muszewska A."/>
            <person name="Okrasinska A."/>
            <person name="Steczkiewicz K."/>
            <person name="Drgas O."/>
            <person name="Orlowska M."/>
            <person name="Perlinska-Lenart U."/>
            <person name="Aleksandrzak-Piekarczyk T."/>
            <person name="Szatraj K."/>
            <person name="Zielenkiewicz U."/>
            <person name="Pilsyk S."/>
            <person name="Malc E."/>
            <person name="Mieczkowski P."/>
            <person name="Kruszewska J.S."/>
            <person name="Biernat P."/>
            <person name="Pawlowska J."/>
        </authorList>
    </citation>
    <scope>NUCLEOTIDE SEQUENCE</scope>
    <source>
        <strain evidence="2">WA0000067209</strain>
    </source>
</reference>
<dbReference type="Gene3D" id="3.90.25.10">
    <property type="entry name" value="UDP-galactose 4-epimerase, domain 1"/>
    <property type="match status" value="1"/>
</dbReference>
<gene>
    <name evidence="2" type="ORF">INT43_005984</name>
</gene>
<dbReference type="PANTHER" id="PTHR43162">
    <property type="match status" value="1"/>
</dbReference>
<dbReference type="PANTHER" id="PTHR43162:SF1">
    <property type="entry name" value="PRESTALK A DIFFERENTIATION PROTEIN A"/>
    <property type="match status" value="1"/>
</dbReference>
<dbReference type="InterPro" id="IPR008030">
    <property type="entry name" value="NmrA-like"/>
</dbReference>
<dbReference type="EMBL" id="JAEPQZ010000012">
    <property type="protein sequence ID" value="KAG2174922.1"/>
    <property type="molecule type" value="Genomic_DNA"/>
</dbReference>
<dbReference type="AlphaFoldDB" id="A0A8H7UB00"/>
<keyword evidence="3" id="KW-1185">Reference proteome</keyword>
<dbReference type="Gene3D" id="3.40.50.720">
    <property type="entry name" value="NAD(P)-binding Rossmann-like Domain"/>
    <property type="match status" value="1"/>
</dbReference>
<accession>A0A8H7UB00</accession>
<proteinExistence type="predicted"/>
<name>A0A8H7UB00_MORIS</name>
<organism evidence="2 3">
    <name type="scientific">Mortierella isabellina</name>
    <name type="common">Filamentous fungus</name>
    <name type="synonym">Umbelopsis isabellina</name>
    <dbReference type="NCBI Taxonomy" id="91625"/>
    <lineage>
        <taxon>Eukaryota</taxon>
        <taxon>Fungi</taxon>
        <taxon>Fungi incertae sedis</taxon>
        <taxon>Mucoromycota</taxon>
        <taxon>Mucoromycotina</taxon>
        <taxon>Umbelopsidomycetes</taxon>
        <taxon>Umbelopsidales</taxon>
        <taxon>Umbelopsidaceae</taxon>
        <taxon>Umbelopsis</taxon>
    </lineage>
</organism>
<feature type="domain" description="NmrA-like" evidence="1">
    <location>
        <begin position="2"/>
        <end position="253"/>
    </location>
</feature>
<evidence type="ECO:0000313" key="2">
    <source>
        <dbReference type="EMBL" id="KAG2174922.1"/>
    </source>
</evidence>
<dbReference type="InterPro" id="IPR036291">
    <property type="entry name" value="NAD(P)-bd_dom_sf"/>
</dbReference>
<dbReference type="InterPro" id="IPR051604">
    <property type="entry name" value="Ergot_Alk_Oxidoreductase"/>
</dbReference>
<comment type="caution">
    <text evidence="2">The sequence shown here is derived from an EMBL/GenBank/DDBJ whole genome shotgun (WGS) entry which is preliminary data.</text>
</comment>
<dbReference type="SUPFAM" id="SSF51735">
    <property type="entry name" value="NAD(P)-binding Rossmann-fold domains"/>
    <property type="match status" value="1"/>
</dbReference>
<dbReference type="OrthoDB" id="10254221at2759"/>
<evidence type="ECO:0000259" key="1">
    <source>
        <dbReference type="Pfam" id="PF05368"/>
    </source>
</evidence>
<protein>
    <recommendedName>
        <fullName evidence="1">NmrA-like domain-containing protein</fullName>
    </recommendedName>
</protein>
<dbReference type="Proteomes" id="UP000654370">
    <property type="component" value="Unassembled WGS sequence"/>
</dbReference>